<gene>
    <name evidence="3" type="ORF">NBR_LOCUS13478</name>
</gene>
<dbReference type="PANTHER" id="PTHR13102">
    <property type="entry name" value="NUCLEOLAR PROTEIN 9"/>
    <property type="match status" value="1"/>
</dbReference>
<dbReference type="InterPro" id="IPR016024">
    <property type="entry name" value="ARM-type_fold"/>
</dbReference>
<dbReference type="GO" id="GO:0005730">
    <property type="term" value="C:nucleolus"/>
    <property type="evidence" value="ECO:0007669"/>
    <property type="project" value="TreeGrafter"/>
</dbReference>
<dbReference type="SUPFAM" id="SSF48371">
    <property type="entry name" value="ARM repeat"/>
    <property type="match status" value="1"/>
</dbReference>
<dbReference type="GO" id="GO:0000056">
    <property type="term" value="P:ribosomal small subunit export from nucleus"/>
    <property type="evidence" value="ECO:0007669"/>
    <property type="project" value="TreeGrafter"/>
</dbReference>
<evidence type="ECO:0000313" key="4">
    <source>
        <dbReference type="Proteomes" id="UP000271162"/>
    </source>
</evidence>
<sequence length="468" mass="53112">MTRKRKVDNTQSEHHEDVDKKNRMDSYGYQSHQDEGPSQDGQFRRSFPQKPRGGPSAGRGGHRFSNGDGNFNGDRGGRYGGGRDDREPNFNDGSTPHSAELFLSGLARIKHKRLLDLLFSGQSAHTIETLIYALHPIKTHKPIELIEKFNDLLCDNWTDATTCQNSAFLIRCLARVTCGLKRKEKNAQGDPVQLVQGQSAEIKAELSRIFDRIASLALEDAANPRVENVHVSLVVQDVLEADITAKMGKSSALATDVCDETTPLIEKLLSADRWGVVEALLRCAARHEELQEPLLKQLRKFFKASKVDNKLNFLLNTLTLNKYNGKTFYVSDCHLHGSLLVEVLLSFNKVKTLSACLEALQADEVMQLAKNRCGSHVLQATFSSKNIGDEVKEKLNDWESLISDVYGSHVFETIWDRYDVRRRQELMKKLSDSKFWKFAMLRCDMYLFRKDRKAWVEKMKKSVKAVKH</sequence>
<feature type="compositionally biased region" description="Basic and acidic residues" evidence="2">
    <location>
        <begin position="75"/>
        <end position="89"/>
    </location>
</feature>
<feature type="region of interest" description="Disordered" evidence="2">
    <location>
        <begin position="1"/>
        <end position="96"/>
    </location>
</feature>
<dbReference type="GO" id="GO:0000480">
    <property type="term" value="P:endonucleolytic cleavage in 5'-ETS of tricistronic rRNA transcript (SSU-rRNA, 5.8S rRNA, LSU-rRNA)"/>
    <property type="evidence" value="ECO:0007669"/>
    <property type="project" value="TreeGrafter"/>
</dbReference>
<dbReference type="PANTHER" id="PTHR13102:SF0">
    <property type="entry name" value="NUCLEOLAR PROTEIN 9"/>
    <property type="match status" value="1"/>
</dbReference>
<dbReference type="WBParaSite" id="NBR_0001347701-mRNA-1">
    <property type="protein sequence ID" value="NBR_0001347701-mRNA-1"/>
    <property type="gene ID" value="NBR_0001347701"/>
</dbReference>
<keyword evidence="4" id="KW-1185">Reference proteome</keyword>
<protein>
    <submittedName>
        <fullName evidence="5">PUM-HD domain-containing protein</fullName>
    </submittedName>
</protein>
<dbReference type="Gene3D" id="1.25.10.10">
    <property type="entry name" value="Leucine-rich Repeat Variant"/>
    <property type="match status" value="1"/>
</dbReference>
<dbReference type="GO" id="GO:0003723">
    <property type="term" value="F:RNA binding"/>
    <property type="evidence" value="ECO:0007669"/>
    <property type="project" value="InterPro"/>
</dbReference>
<dbReference type="InterPro" id="IPR001313">
    <property type="entry name" value="Pumilio_RNA-bd_rpt"/>
</dbReference>
<dbReference type="Pfam" id="PF22493">
    <property type="entry name" value="PUF_NOP9"/>
    <property type="match status" value="1"/>
</dbReference>
<evidence type="ECO:0000256" key="2">
    <source>
        <dbReference type="SAM" id="MobiDB-lite"/>
    </source>
</evidence>
<name>A0A0N4YAP5_NIPBR</name>
<proteinExistence type="predicted"/>
<dbReference type="GO" id="GO:0030688">
    <property type="term" value="C:preribosome, small subunit precursor"/>
    <property type="evidence" value="ECO:0007669"/>
    <property type="project" value="TreeGrafter"/>
</dbReference>
<feature type="compositionally biased region" description="Basic and acidic residues" evidence="2">
    <location>
        <begin position="7"/>
        <end position="24"/>
    </location>
</feature>
<dbReference type="OMA" id="HPSANFP"/>
<dbReference type="GO" id="GO:0030686">
    <property type="term" value="C:90S preribosome"/>
    <property type="evidence" value="ECO:0007669"/>
    <property type="project" value="TreeGrafter"/>
</dbReference>
<evidence type="ECO:0000313" key="5">
    <source>
        <dbReference type="WBParaSite" id="NBR_0001347701-mRNA-1"/>
    </source>
</evidence>
<evidence type="ECO:0000313" key="3">
    <source>
        <dbReference type="EMBL" id="VDL77067.1"/>
    </source>
</evidence>
<keyword evidence="1" id="KW-0677">Repeat</keyword>
<dbReference type="InterPro" id="IPR040000">
    <property type="entry name" value="NOP9"/>
</dbReference>
<reference evidence="3 4" key="2">
    <citation type="submission" date="2018-11" db="EMBL/GenBank/DDBJ databases">
        <authorList>
            <consortium name="Pathogen Informatics"/>
        </authorList>
    </citation>
    <scope>NUCLEOTIDE SEQUENCE [LARGE SCALE GENOMIC DNA]</scope>
</reference>
<dbReference type="AlphaFoldDB" id="A0A0N4YAP5"/>
<dbReference type="GO" id="GO:0000472">
    <property type="term" value="P:endonucleolytic cleavage to generate mature 5'-end of SSU-rRNA from (SSU-rRNA, 5.8S rRNA, LSU-rRNA)"/>
    <property type="evidence" value="ECO:0007669"/>
    <property type="project" value="TreeGrafter"/>
</dbReference>
<reference evidence="5" key="1">
    <citation type="submission" date="2017-02" db="UniProtKB">
        <authorList>
            <consortium name="WormBaseParasite"/>
        </authorList>
    </citation>
    <scope>IDENTIFICATION</scope>
</reference>
<dbReference type="InterPro" id="IPR011989">
    <property type="entry name" value="ARM-like"/>
</dbReference>
<dbReference type="STRING" id="27835.A0A0N4YAP5"/>
<evidence type="ECO:0000256" key="1">
    <source>
        <dbReference type="ARBA" id="ARBA00022737"/>
    </source>
</evidence>
<organism evidence="5">
    <name type="scientific">Nippostrongylus brasiliensis</name>
    <name type="common">Rat hookworm</name>
    <dbReference type="NCBI Taxonomy" id="27835"/>
    <lineage>
        <taxon>Eukaryota</taxon>
        <taxon>Metazoa</taxon>
        <taxon>Ecdysozoa</taxon>
        <taxon>Nematoda</taxon>
        <taxon>Chromadorea</taxon>
        <taxon>Rhabditida</taxon>
        <taxon>Rhabditina</taxon>
        <taxon>Rhabditomorpha</taxon>
        <taxon>Strongyloidea</taxon>
        <taxon>Heligmosomidae</taxon>
        <taxon>Nippostrongylus</taxon>
    </lineage>
</organism>
<dbReference type="EMBL" id="UYSL01021055">
    <property type="protein sequence ID" value="VDL77067.1"/>
    <property type="molecule type" value="Genomic_DNA"/>
</dbReference>
<dbReference type="Proteomes" id="UP000271162">
    <property type="component" value="Unassembled WGS sequence"/>
</dbReference>
<accession>A0A0N4YAP5</accession>
<dbReference type="GO" id="GO:0000447">
    <property type="term" value="P:endonucleolytic cleavage in ITS1 to separate SSU-rRNA from 5.8S rRNA and LSU-rRNA from tricistronic rRNA transcript (SSU-rRNA, 5.8S rRNA, LSU-rRNA)"/>
    <property type="evidence" value="ECO:0007669"/>
    <property type="project" value="TreeGrafter"/>
</dbReference>